<reference evidence="2 3" key="1">
    <citation type="journal article" date="2013" name="PLoS ONE">
        <title>Predicting the Proteins of Angomonas deanei, Strigomonas culicis and Their Respective Endosymbionts Reveals New Aspects of the Trypanosomatidae Family.</title>
        <authorList>
            <person name="Motta M.C."/>
            <person name="Martins A.C."/>
            <person name="de Souza S.S."/>
            <person name="Catta-Preta C.M."/>
            <person name="Silva R."/>
            <person name="Klein C.C."/>
            <person name="de Almeida L.G."/>
            <person name="de Lima Cunha O."/>
            <person name="Ciapina L.P."/>
            <person name="Brocchi M."/>
            <person name="Colabardini A.C."/>
            <person name="de Araujo Lima B."/>
            <person name="Machado C.R."/>
            <person name="de Almeida Soares C.M."/>
            <person name="Probst C.M."/>
            <person name="de Menezes C.B."/>
            <person name="Thompson C.E."/>
            <person name="Bartholomeu D.C."/>
            <person name="Gradia D.F."/>
            <person name="Pavoni D.P."/>
            <person name="Grisard E.C."/>
            <person name="Fantinatti-Garboggini F."/>
            <person name="Marchini F.K."/>
            <person name="Rodrigues-Luiz G.F."/>
            <person name="Wagner G."/>
            <person name="Goldman G.H."/>
            <person name="Fietto J.L."/>
            <person name="Elias M.C."/>
            <person name="Goldman M.H."/>
            <person name="Sagot M.F."/>
            <person name="Pereira M."/>
            <person name="Stoco P.H."/>
            <person name="de Mendonca-Neto R.P."/>
            <person name="Teixeira S.M."/>
            <person name="Maciel T.E."/>
            <person name="de Oliveira Mendes T.A."/>
            <person name="Urmenyi T.P."/>
            <person name="de Souza W."/>
            <person name="Schenkman S."/>
            <person name="de Vasconcelos A.T."/>
        </authorList>
    </citation>
    <scope>NUCLEOTIDE SEQUENCE [LARGE SCALE GENOMIC DNA]</scope>
</reference>
<organism evidence="2 3">
    <name type="scientific">Strigomonas culicis</name>
    <dbReference type="NCBI Taxonomy" id="28005"/>
    <lineage>
        <taxon>Eukaryota</taxon>
        <taxon>Discoba</taxon>
        <taxon>Euglenozoa</taxon>
        <taxon>Kinetoplastea</taxon>
        <taxon>Metakinetoplastina</taxon>
        <taxon>Trypanosomatida</taxon>
        <taxon>Trypanosomatidae</taxon>
        <taxon>Strigomonadinae</taxon>
        <taxon>Strigomonas</taxon>
    </lineage>
</organism>
<gene>
    <name evidence="2" type="ORF">STCU_02317</name>
</gene>
<dbReference type="AlphaFoldDB" id="S9W1E6"/>
<dbReference type="EMBL" id="ATMH01002317">
    <property type="protein sequence ID" value="EPY33311.1"/>
    <property type="molecule type" value="Genomic_DNA"/>
</dbReference>
<dbReference type="Gene3D" id="2.20.110.10">
    <property type="entry name" value="Histone H3 K4-specific methyltransferase SET7/9 N-terminal domain"/>
    <property type="match status" value="2"/>
</dbReference>
<evidence type="ECO:0000256" key="1">
    <source>
        <dbReference type="ARBA" id="ARBA00022737"/>
    </source>
</evidence>
<dbReference type="InterPro" id="IPR003409">
    <property type="entry name" value="MORN"/>
</dbReference>
<accession>S9W1E6</accession>
<comment type="caution">
    <text evidence="2">The sequence shown here is derived from an EMBL/GenBank/DDBJ whole genome shotgun (WGS) entry which is preliminary data.</text>
</comment>
<dbReference type="SUPFAM" id="SSF82185">
    <property type="entry name" value="Histone H3 K4-specific methyltransferase SET7/9 N-terminal domain"/>
    <property type="match status" value="1"/>
</dbReference>
<keyword evidence="1" id="KW-0677">Repeat</keyword>
<dbReference type="Proteomes" id="UP000015354">
    <property type="component" value="Unassembled WGS sequence"/>
</dbReference>
<dbReference type="PANTHER" id="PTHR46917:SF1">
    <property type="entry name" value="MORN REPEAT-CONTAINING PROTEIN 2"/>
    <property type="match status" value="1"/>
</dbReference>
<evidence type="ECO:0000313" key="3">
    <source>
        <dbReference type="Proteomes" id="UP000015354"/>
    </source>
</evidence>
<proteinExistence type="predicted"/>
<evidence type="ECO:0000313" key="2">
    <source>
        <dbReference type="EMBL" id="EPY33311.1"/>
    </source>
</evidence>
<dbReference type="InterPro" id="IPR052849">
    <property type="entry name" value="MORN_repeat_protein"/>
</dbReference>
<dbReference type="PANTHER" id="PTHR46917">
    <property type="entry name" value="MORN REPEAT-CONTAINING PROTEIN 2"/>
    <property type="match status" value="1"/>
</dbReference>
<name>S9W1E6_9TRYP</name>
<protein>
    <submittedName>
        <fullName evidence="2">Uncharacterized protein</fullName>
    </submittedName>
</protein>
<sequence>MPTKKREEEKEGHDISCLYPDGSLYEGKATIKKDALAADGTVNPLGATAASQATSTKGAPAAPVPPDGAFMYTRHGQGRFVDASGCVYEGRWREGEPGGAGTLLFPSGCEYTGEFVDNRFHGAGKYVWPDGSFYEGQWENNRMHGAGMYVDTTGKCWHGTFADGKGVDLRPEIVL</sequence>
<keyword evidence="3" id="KW-1185">Reference proteome</keyword>
<dbReference type="FunFam" id="2.20.110.10:FF:000025">
    <property type="entry name" value="MORN repeat, putative"/>
    <property type="match status" value="1"/>
</dbReference>
<dbReference type="Pfam" id="PF02493">
    <property type="entry name" value="MORN"/>
    <property type="match status" value="4"/>
</dbReference>
<dbReference type="SMART" id="SM00698">
    <property type="entry name" value="MORN"/>
    <property type="match status" value="3"/>
</dbReference>
<dbReference type="OrthoDB" id="437960at2759"/>